<accession>I0YLR0</accession>
<protein>
    <submittedName>
        <fullName evidence="1">Uncharacterized protein</fullName>
    </submittedName>
</protein>
<evidence type="ECO:0000313" key="1">
    <source>
        <dbReference type="EMBL" id="EIE19329.1"/>
    </source>
</evidence>
<name>I0YLR0_COCSC</name>
<dbReference type="GeneID" id="17037488"/>
<keyword evidence="2" id="KW-1185">Reference proteome</keyword>
<gene>
    <name evidence="1" type="ORF">COCSUDRAFT_58623</name>
</gene>
<sequence length="81" mass="8903">MGEDILYQAENDGEPMFGMLSQNFPEAANGPVVGTEEIVFNPAKAFPASLELLIEKGLLRDTGRRVDQGFYRGLPVVTVQF</sequence>
<dbReference type="OrthoDB" id="10441796at2759"/>
<evidence type="ECO:0000313" key="2">
    <source>
        <dbReference type="Proteomes" id="UP000007264"/>
    </source>
</evidence>
<comment type="caution">
    <text evidence="1">The sequence shown here is derived from an EMBL/GenBank/DDBJ whole genome shotgun (WGS) entry which is preliminary data.</text>
</comment>
<dbReference type="KEGG" id="csl:COCSUDRAFT_58623"/>
<reference evidence="1 2" key="1">
    <citation type="journal article" date="2012" name="Genome Biol.">
        <title>The genome of the polar eukaryotic microalga coccomyxa subellipsoidea reveals traits of cold adaptation.</title>
        <authorList>
            <person name="Blanc G."/>
            <person name="Agarkova I."/>
            <person name="Grimwood J."/>
            <person name="Kuo A."/>
            <person name="Brueggeman A."/>
            <person name="Dunigan D."/>
            <person name="Gurnon J."/>
            <person name="Ladunga I."/>
            <person name="Lindquist E."/>
            <person name="Lucas S."/>
            <person name="Pangilinan J."/>
            <person name="Proschold T."/>
            <person name="Salamov A."/>
            <person name="Schmutz J."/>
            <person name="Weeks D."/>
            <person name="Yamada T."/>
            <person name="Claverie J.M."/>
            <person name="Grigoriev I."/>
            <person name="Van Etten J."/>
            <person name="Lomsadze A."/>
            <person name="Borodovsky M."/>
        </authorList>
    </citation>
    <scope>NUCLEOTIDE SEQUENCE [LARGE SCALE GENOMIC DNA]</scope>
    <source>
        <strain evidence="1 2">C-169</strain>
    </source>
</reference>
<proteinExistence type="predicted"/>
<organism evidence="1 2">
    <name type="scientific">Coccomyxa subellipsoidea (strain C-169)</name>
    <name type="common">Green microalga</name>
    <dbReference type="NCBI Taxonomy" id="574566"/>
    <lineage>
        <taxon>Eukaryota</taxon>
        <taxon>Viridiplantae</taxon>
        <taxon>Chlorophyta</taxon>
        <taxon>core chlorophytes</taxon>
        <taxon>Trebouxiophyceae</taxon>
        <taxon>Trebouxiophyceae incertae sedis</taxon>
        <taxon>Coccomyxaceae</taxon>
        <taxon>Coccomyxa</taxon>
        <taxon>Coccomyxa subellipsoidea</taxon>
    </lineage>
</organism>
<dbReference type="EMBL" id="AGSI01000019">
    <property type="protein sequence ID" value="EIE19329.1"/>
    <property type="molecule type" value="Genomic_DNA"/>
</dbReference>
<dbReference type="AlphaFoldDB" id="I0YLR0"/>
<dbReference type="RefSeq" id="XP_005643873.1">
    <property type="nucleotide sequence ID" value="XM_005643816.1"/>
</dbReference>
<dbReference type="Proteomes" id="UP000007264">
    <property type="component" value="Unassembled WGS sequence"/>
</dbReference>